<protein>
    <submittedName>
        <fullName evidence="1">Uncharacterized protein</fullName>
    </submittedName>
</protein>
<dbReference type="AlphaFoldDB" id="A0A9Q0K4L5"/>
<organism evidence="1 2">
    <name type="scientific">Protea cynaroides</name>
    <dbReference type="NCBI Taxonomy" id="273540"/>
    <lineage>
        <taxon>Eukaryota</taxon>
        <taxon>Viridiplantae</taxon>
        <taxon>Streptophyta</taxon>
        <taxon>Embryophyta</taxon>
        <taxon>Tracheophyta</taxon>
        <taxon>Spermatophyta</taxon>
        <taxon>Magnoliopsida</taxon>
        <taxon>Proteales</taxon>
        <taxon>Proteaceae</taxon>
        <taxon>Protea</taxon>
    </lineage>
</organism>
<gene>
    <name evidence="1" type="ORF">NE237_023603</name>
</gene>
<sequence>MSQGMSRDRRVAVDDGRGLLGLMISGSWGSADGLKMARCCYERLGVRLGDGLGFAKGKDDEGGLMGSGCSSKLVLSRWVGYGWGLMGDGAGWSGAGQVCSMAGCGVSCVLSNGGDLQRGGSMAGCGVSCVLSNGGEKEEVSLYRGLASYMRDGRWAAVSVEQGS</sequence>
<accession>A0A9Q0K4L5</accession>
<dbReference type="EMBL" id="JAMYWD010000008">
    <property type="protein sequence ID" value="KAJ4963664.1"/>
    <property type="molecule type" value="Genomic_DNA"/>
</dbReference>
<comment type="caution">
    <text evidence="1">The sequence shown here is derived from an EMBL/GenBank/DDBJ whole genome shotgun (WGS) entry which is preliminary data.</text>
</comment>
<dbReference type="Proteomes" id="UP001141806">
    <property type="component" value="Unassembled WGS sequence"/>
</dbReference>
<proteinExistence type="predicted"/>
<name>A0A9Q0K4L5_9MAGN</name>
<keyword evidence="2" id="KW-1185">Reference proteome</keyword>
<evidence type="ECO:0000313" key="2">
    <source>
        <dbReference type="Proteomes" id="UP001141806"/>
    </source>
</evidence>
<reference evidence="1" key="1">
    <citation type="journal article" date="2023" name="Plant J.">
        <title>The genome of the king protea, Protea cynaroides.</title>
        <authorList>
            <person name="Chang J."/>
            <person name="Duong T.A."/>
            <person name="Schoeman C."/>
            <person name="Ma X."/>
            <person name="Roodt D."/>
            <person name="Barker N."/>
            <person name="Li Z."/>
            <person name="Van de Peer Y."/>
            <person name="Mizrachi E."/>
        </authorList>
    </citation>
    <scope>NUCLEOTIDE SEQUENCE</scope>
    <source>
        <tissue evidence="1">Young leaves</tissue>
    </source>
</reference>
<evidence type="ECO:0000313" key="1">
    <source>
        <dbReference type="EMBL" id="KAJ4963664.1"/>
    </source>
</evidence>